<dbReference type="eggNOG" id="COG2026">
    <property type="taxonomic scope" value="Bacteria"/>
</dbReference>
<dbReference type="Proteomes" id="UP000010472">
    <property type="component" value="Chromosome"/>
</dbReference>
<evidence type="ECO:0000313" key="3">
    <source>
        <dbReference type="EMBL" id="AFZ13793.1"/>
    </source>
</evidence>
<evidence type="ECO:0000313" key="4">
    <source>
        <dbReference type="Proteomes" id="UP000010472"/>
    </source>
</evidence>
<dbReference type="PANTHER" id="PTHR35601:SF1">
    <property type="entry name" value="TOXIN RELE"/>
    <property type="match status" value="1"/>
</dbReference>
<dbReference type="PANTHER" id="PTHR35601">
    <property type="entry name" value="TOXIN RELE"/>
    <property type="match status" value="1"/>
</dbReference>
<dbReference type="KEGG" id="cep:Cri9333_2954"/>
<dbReference type="HOGENOM" id="CLU_155761_6_1_3"/>
<dbReference type="SUPFAM" id="SSF143011">
    <property type="entry name" value="RelE-like"/>
    <property type="match status" value="1"/>
</dbReference>
<protein>
    <submittedName>
        <fullName evidence="3">Plasmid stabilization system</fullName>
    </submittedName>
</protein>
<gene>
    <name evidence="3" type="ORF">Cri9333_2954</name>
</gene>
<dbReference type="STRING" id="1173022.Cri9333_2954"/>
<dbReference type="InterPro" id="IPR007712">
    <property type="entry name" value="RelE/ParE_toxin"/>
</dbReference>
<reference evidence="3 4" key="1">
    <citation type="submission" date="2012-06" db="EMBL/GenBank/DDBJ databases">
        <title>Finished chromosome of genome of Crinalium epipsammum PCC 9333.</title>
        <authorList>
            <consortium name="US DOE Joint Genome Institute"/>
            <person name="Gugger M."/>
            <person name="Coursin T."/>
            <person name="Rippka R."/>
            <person name="Tandeau De Marsac N."/>
            <person name="Huntemann M."/>
            <person name="Wei C.-L."/>
            <person name="Han J."/>
            <person name="Detter J.C."/>
            <person name="Han C."/>
            <person name="Tapia R."/>
            <person name="Davenport K."/>
            <person name="Daligault H."/>
            <person name="Erkkila T."/>
            <person name="Gu W."/>
            <person name="Munk A.C.C."/>
            <person name="Teshima H."/>
            <person name="Xu Y."/>
            <person name="Chain P."/>
            <person name="Chen A."/>
            <person name="Krypides N."/>
            <person name="Mavromatis K."/>
            <person name="Markowitz V."/>
            <person name="Szeto E."/>
            <person name="Ivanova N."/>
            <person name="Mikhailova N."/>
            <person name="Ovchinnikova G."/>
            <person name="Pagani I."/>
            <person name="Pati A."/>
            <person name="Goodwin L."/>
            <person name="Peters L."/>
            <person name="Pitluck S."/>
            <person name="Woyke T."/>
            <person name="Kerfeld C."/>
        </authorList>
    </citation>
    <scope>NUCLEOTIDE SEQUENCE [LARGE SCALE GENOMIC DNA]</scope>
    <source>
        <strain evidence="3 4">PCC 9333</strain>
    </source>
</reference>
<keyword evidence="4" id="KW-1185">Reference proteome</keyword>
<name>K9W082_9CYAN</name>
<evidence type="ECO:0000256" key="1">
    <source>
        <dbReference type="ARBA" id="ARBA00006226"/>
    </source>
</evidence>
<dbReference type="Pfam" id="PF05016">
    <property type="entry name" value="ParE_toxin"/>
    <property type="match status" value="1"/>
</dbReference>
<accession>K9W082</accession>
<dbReference type="PATRIC" id="fig|1173022.3.peg.3198"/>
<dbReference type="AlphaFoldDB" id="K9W082"/>
<dbReference type="EMBL" id="CP003620">
    <property type="protein sequence ID" value="AFZ13793.1"/>
    <property type="molecule type" value="Genomic_DNA"/>
</dbReference>
<keyword evidence="2" id="KW-1277">Toxin-antitoxin system</keyword>
<evidence type="ECO:0000256" key="2">
    <source>
        <dbReference type="ARBA" id="ARBA00022649"/>
    </source>
</evidence>
<comment type="similarity">
    <text evidence="1">Belongs to the RelE toxin family.</text>
</comment>
<dbReference type="OrthoDB" id="163524at2"/>
<dbReference type="InterPro" id="IPR035093">
    <property type="entry name" value="RelE/ParE_toxin_dom_sf"/>
</dbReference>
<proteinExistence type="inferred from homology"/>
<sequence>MEEYKIEFLRTALKELAKLPVEIQQRIAVRIEELKINPYPSGVKALKNGEGRFRLRVGDYRIIYRLENNLLVIIIVKIGHRRSIYKDR</sequence>
<dbReference type="Gene3D" id="3.30.2310.20">
    <property type="entry name" value="RelE-like"/>
    <property type="match status" value="1"/>
</dbReference>
<organism evidence="3 4">
    <name type="scientific">Crinalium epipsammum PCC 9333</name>
    <dbReference type="NCBI Taxonomy" id="1173022"/>
    <lineage>
        <taxon>Bacteria</taxon>
        <taxon>Bacillati</taxon>
        <taxon>Cyanobacteriota</taxon>
        <taxon>Cyanophyceae</taxon>
        <taxon>Gomontiellales</taxon>
        <taxon>Gomontiellaceae</taxon>
        <taxon>Crinalium</taxon>
    </lineage>
</organism>
<dbReference type="RefSeq" id="WP_015203901.1">
    <property type="nucleotide sequence ID" value="NC_019753.1"/>
</dbReference>